<feature type="domain" description="BTB" evidence="2">
    <location>
        <begin position="433"/>
        <end position="552"/>
    </location>
</feature>
<dbReference type="PANTHER" id="PTHR22743:SF165">
    <property type="entry name" value="BTB AND MATH DOMAIN CONTAINING-RELATED"/>
    <property type="match status" value="1"/>
</dbReference>
<dbReference type="InterPro" id="IPR052664">
    <property type="entry name" value="BTB-MATH_domain_protein"/>
</dbReference>
<feature type="non-terminal residue" evidence="3">
    <location>
        <position position="1"/>
    </location>
</feature>
<feature type="domain" description="BTB" evidence="2">
    <location>
        <begin position="755"/>
        <end position="869"/>
    </location>
</feature>
<comment type="caution">
    <text evidence="3">The sequence shown here is derived from an EMBL/GenBank/DDBJ whole genome shotgun (WGS) entry which is preliminary data.</text>
</comment>
<proteinExistence type="predicted"/>
<feature type="compositionally biased region" description="Basic and acidic residues" evidence="1">
    <location>
        <begin position="401"/>
        <end position="413"/>
    </location>
</feature>
<evidence type="ECO:0000313" key="4">
    <source>
        <dbReference type="Proteomes" id="UP000434172"/>
    </source>
</evidence>
<dbReference type="PANTHER" id="PTHR22743">
    <property type="entry name" value="MEPRIN/TRAF-LIKE MATH FAMILY-C.ELEGANS"/>
    <property type="match status" value="1"/>
</dbReference>
<evidence type="ECO:0000256" key="1">
    <source>
        <dbReference type="SAM" id="MobiDB-lite"/>
    </source>
</evidence>
<dbReference type="InterPro" id="IPR000210">
    <property type="entry name" value="BTB/POZ_dom"/>
</dbReference>
<dbReference type="Proteomes" id="UP000434172">
    <property type="component" value="Unassembled WGS sequence"/>
</dbReference>
<accession>A0A8H3WCT5</accession>
<evidence type="ECO:0000313" key="3">
    <source>
        <dbReference type="EMBL" id="KAF0324679.1"/>
    </source>
</evidence>
<dbReference type="CDD" id="cd18186">
    <property type="entry name" value="BTB_POZ_ZBTB_KLHL-like"/>
    <property type="match status" value="2"/>
</dbReference>
<sequence length="1526" mass="171753">MDEDGCTDHDPPSPISGELVSFDPNGDLYLHVGAGVEDRTKTYFVCSKALARASTVFRKMLYGGFAESGQSDVDHGWTVDLPEDRQQPMEMMLNIVHGAFEKVPEKIELTELYTFLVVTEKYDATNITRPWAKGWMEGVKTSMQNPLLLGVAYELGDYQTFNAMAMKIATECHLDHEEDLVFGFAGENRESYTYKLKNLDCLIPDGLLDDAASIRKTLLIAMLDPYLNLYAALKGGDRCMSSPGDPSGGKRCDSLLLGSLIRSFATQNLDLTANDPVKAYRGSASHLQSVMLKLELYTIHSGYAHPTTSSFSFGQTAPSRFGFSMSACEHVLQSGLREGVERSLMLRGNMSFAQPKHKEYLTKQATAQDLKKYRDDLSADNERKTTETLVLTPQYQARMEAQAKKTGIHDSPHSPRQSSHANADADDDVRQQVDLHLVVGSDVRDGDPSTFLVCSRTLARASPVFDKMLFGPFVEARPSPELSKQESAWVVHLPEDDPNHLGVVLNILHCNFKMVPQNFSSPLLSGMVAVADKYDCIEIFRPWVNSCIPSLDYDHFHNPKFVLHISWHLGCIATFRQALLAIIEHSFISEMDEIFIFTRPQSTGRMPPWEEPQDLHEYLGNLVPVEVIDQIRHHRAEFVQKMMEPFVTLHDDLVNGKPCCSIPDDQDECDDLLLGCLVRNFRWRGLDEPTKDAVQRYSGSIIDLEDNLGGITDHVCTSPFLHRQQSSTIMEHHRAKRTKLDDTVGPQMITVEEDGDLHLVVDGTGLPEPKTYVVCSRALARHSPVLKAMLFGAFAEARRPTDGSQWVVKVSEDNHKQFPVFLSIVHGCFQDVPKELDVQDLGALLVIVDKYDALPIIRPWVKGWLETPRERWAAEGYSSNLVCYAWMTGHRAIFEKEARNTVYAEKLEPDFRFVDHEALRPPGLFGESRCFFSTQTLNFATSKRTSSNHITRSPTLGRLEKKDITMGSTSASQGVPLTAENGVYDSGGDLMLHVGPEMARFRVCSKTLARSSPVFKRMLYGNFAESKPSDGAKWVVRLPEDGARAMAIFLSIIHGKFHVTPETLSVRDLYDLLTLTEKYDATALLRPYAHRWIDAVGSEMDDPYLLCVAWELGHIELFEKMMVAITRDCTVHEDGMLLYGRPTSDSSSCTSDATVCLEPDKELEISCSFDVNSMSQRATHLDNSWTFPLDSILHLQPDNMIEIIKKNRMVLVQEYLKPYLKLYDTLARGRCTVDLGRREHLTSIEEHSACDAMAFGSLFKAFQSLGHNITLPGIAQRYNGSFTDLFSMLFNHPSSELDFPEFNMVDHDATAKMTTTPTEAIVYDKDGDLTLCVGFTETFYQVCPQSLRRSSPVFGRMLFGKFAESRPTVGQWVVDLPDDDNEAMEIFLGMVHSRFEMVPNTLSIAKLYALLTLTNKYDATALVRPWARSWIDAVKKGETWDYRLLGIAWEVGDDYLFREMVWLMVWNSVVGSDGWLRFGSKQQLLSVDMPIEPGNDVGIDPYSLEHFIYLRPTGTIETIEAARKSM</sequence>
<evidence type="ECO:0000259" key="2">
    <source>
        <dbReference type="SMART" id="SM00225"/>
    </source>
</evidence>
<organism evidence="3 4">
    <name type="scientific">Colletotrichum asianum</name>
    <dbReference type="NCBI Taxonomy" id="702518"/>
    <lineage>
        <taxon>Eukaryota</taxon>
        <taxon>Fungi</taxon>
        <taxon>Dikarya</taxon>
        <taxon>Ascomycota</taxon>
        <taxon>Pezizomycotina</taxon>
        <taxon>Sordariomycetes</taxon>
        <taxon>Hypocreomycetidae</taxon>
        <taxon>Glomerellales</taxon>
        <taxon>Glomerellaceae</taxon>
        <taxon>Colletotrichum</taxon>
        <taxon>Colletotrichum gloeosporioides species complex</taxon>
    </lineage>
</organism>
<feature type="region of interest" description="Disordered" evidence="1">
    <location>
        <begin position="400"/>
        <end position="426"/>
    </location>
</feature>
<dbReference type="SMART" id="SM00225">
    <property type="entry name" value="BTB"/>
    <property type="match status" value="3"/>
</dbReference>
<name>A0A8H3WCT5_9PEZI</name>
<keyword evidence="4" id="KW-1185">Reference proteome</keyword>
<dbReference type="SUPFAM" id="SSF54695">
    <property type="entry name" value="POZ domain"/>
    <property type="match status" value="2"/>
</dbReference>
<feature type="region of interest" description="Disordered" evidence="1">
    <location>
        <begin position="1"/>
        <end position="20"/>
    </location>
</feature>
<dbReference type="OrthoDB" id="5275938at2759"/>
<dbReference type="InterPro" id="IPR011333">
    <property type="entry name" value="SKP1/BTB/POZ_sf"/>
</dbReference>
<dbReference type="Gene3D" id="3.30.710.10">
    <property type="entry name" value="Potassium Channel Kv1.1, Chain A"/>
    <property type="match status" value="5"/>
</dbReference>
<protein>
    <submittedName>
        <fullName evidence="3">Nuclear pore protein-like protein</fullName>
    </submittedName>
</protein>
<reference evidence="3 4" key="1">
    <citation type="submission" date="2019-12" db="EMBL/GenBank/DDBJ databases">
        <title>A genome sequence resource for the geographically widespread anthracnose pathogen Colletotrichum asianum.</title>
        <authorList>
            <person name="Meng Y."/>
        </authorList>
    </citation>
    <scope>NUCLEOTIDE SEQUENCE [LARGE SCALE GENOMIC DNA]</scope>
    <source>
        <strain evidence="3 4">ICMP 18580</strain>
    </source>
</reference>
<feature type="domain" description="BTB" evidence="2">
    <location>
        <begin position="988"/>
        <end position="1096"/>
    </location>
</feature>
<dbReference type="EMBL" id="WOWK01000042">
    <property type="protein sequence ID" value="KAF0324679.1"/>
    <property type="molecule type" value="Genomic_DNA"/>
</dbReference>
<gene>
    <name evidence="3" type="ORF">GQ607_008118</name>
</gene>
<feature type="compositionally biased region" description="Basic and acidic residues" evidence="1">
    <location>
        <begin position="1"/>
        <end position="11"/>
    </location>
</feature>